<dbReference type="Pfam" id="PF00497">
    <property type="entry name" value="SBP_bac_3"/>
    <property type="match status" value="1"/>
</dbReference>
<dbReference type="Gene3D" id="3.40.190.10">
    <property type="entry name" value="Periplasmic binding protein-like II"/>
    <property type="match status" value="2"/>
</dbReference>
<dbReference type="SUPFAM" id="SSF53850">
    <property type="entry name" value="Periplasmic binding protein-like II"/>
    <property type="match status" value="1"/>
</dbReference>
<dbReference type="KEGG" id="palk:PSAKL28_48720"/>
<evidence type="ECO:0000259" key="4">
    <source>
        <dbReference type="SMART" id="SM00062"/>
    </source>
</evidence>
<dbReference type="AlphaFoldDB" id="A0A077FET4"/>
<accession>A0A077FET4</accession>
<dbReference type="SMART" id="SM00062">
    <property type="entry name" value="PBPb"/>
    <property type="match status" value="1"/>
</dbReference>
<dbReference type="HOGENOM" id="CLU_064076_8_0_6"/>
<dbReference type="PANTHER" id="PTHR35936:SF25">
    <property type="entry name" value="ABC TRANSPORTER SUBSTRATE-BINDING PROTEIN"/>
    <property type="match status" value="1"/>
</dbReference>
<comment type="similarity">
    <text evidence="1">Belongs to the bacterial solute-binding protein 3 family.</text>
</comment>
<dbReference type="PANTHER" id="PTHR35936">
    <property type="entry name" value="MEMBRANE-BOUND LYTIC MUREIN TRANSGLYCOSYLASE F"/>
    <property type="match status" value="1"/>
</dbReference>
<evidence type="ECO:0000256" key="3">
    <source>
        <dbReference type="SAM" id="SignalP"/>
    </source>
</evidence>
<dbReference type="eggNOG" id="COG0834">
    <property type="taxonomic scope" value="Bacteria"/>
</dbReference>
<organism evidence="5 6">
    <name type="scientific">Pseudomonas alkylphenolica</name>
    <dbReference type="NCBI Taxonomy" id="237609"/>
    <lineage>
        <taxon>Bacteria</taxon>
        <taxon>Pseudomonadati</taxon>
        <taxon>Pseudomonadota</taxon>
        <taxon>Gammaproteobacteria</taxon>
        <taxon>Pseudomonadales</taxon>
        <taxon>Pseudomonadaceae</taxon>
        <taxon>Pseudomonas</taxon>
    </lineage>
</organism>
<evidence type="ECO:0000313" key="5">
    <source>
        <dbReference type="EMBL" id="AIL64012.1"/>
    </source>
</evidence>
<name>A0A077FET4_9PSED</name>
<dbReference type="OrthoDB" id="5457351at2"/>
<evidence type="ECO:0000313" key="6">
    <source>
        <dbReference type="Proteomes" id="UP000028931"/>
    </source>
</evidence>
<reference evidence="5 6" key="1">
    <citation type="submission" date="2014-07" db="EMBL/GenBank/DDBJ databases">
        <authorList>
            <person name="Lee K."/>
            <person name="Lim J.Y."/>
            <person name="Hwang I."/>
        </authorList>
    </citation>
    <scope>NUCLEOTIDE SEQUENCE [LARGE SCALE GENOMIC DNA]</scope>
    <source>
        <strain evidence="5 6">KL28</strain>
    </source>
</reference>
<dbReference type="RefSeq" id="WP_038615354.1">
    <property type="nucleotide sequence ID" value="NZ_CP009048.1"/>
</dbReference>
<protein>
    <submittedName>
        <fullName evidence="5">Amino acid ABC transporter substrate-binding protein, PAAT family</fullName>
    </submittedName>
</protein>
<dbReference type="Proteomes" id="UP000028931">
    <property type="component" value="Chromosome"/>
</dbReference>
<dbReference type="EMBL" id="CP009048">
    <property type="protein sequence ID" value="AIL64012.1"/>
    <property type="molecule type" value="Genomic_DNA"/>
</dbReference>
<feature type="signal peptide" evidence="3">
    <location>
        <begin position="1"/>
        <end position="20"/>
    </location>
</feature>
<feature type="chain" id="PRO_5001718341" evidence="3">
    <location>
        <begin position="21"/>
        <end position="261"/>
    </location>
</feature>
<feature type="domain" description="Solute-binding protein family 3/N-terminal" evidence="4">
    <location>
        <begin position="24"/>
        <end position="246"/>
    </location>
</feature>
<gene>
    <name evidence="5" type="ORF">PSAKL28_48720</name>
</gene>
<proteinExistence type="inferred from homology"/>
<evidence type="ECO:0000256" key="2">
    <source>
        <dbReference type="ARBA" id="ARBA00022729"/>
    </source>
</evidence>
<evidence type="ECO:0000256" key="1">
    <source>
        <dbReference type="ARBA" id="ARBA00010333"/>
    </source>
</evidence>
<sequence length="261" mass="29751">MPDFSRLLTALLLTCLSAFAHGEKLRIVTEPWAPYVYVESGQAKGIDYDVTVEVFKRLGVEVDWQFLPWKRCLAMIDQGLADGILDIFYTEQRANQLLYPNEPLSDVEFVLFYANTRPHPVNSLQDLRGLTVGTSPGYSYAPAFSDSPFFTREPAPTHEANFGKLQRGRIDLLITDRRVGRYLSKYLGLDQQISELPLVVSRQSQYLAVRRDAGMDNLIQRFNAELNRFKQEPAYAALNARYAGAEENFRTTVEQQERSTP</sequence>
<dbReference type="InterPro" id="IPR001638">
    <property type="entry name" value="Solute-binding_3/MltF_N"/>
</dbReference>
<keyword evidence="2 3" id="KW-0732">Signal</keyword>